<gene>
    <name evidence="1" type="ORF">GIW47_29240</name>
</gene>
<dbReference type="EMBL" id="WKDU01000083">
    <property type="protein sequence ID" value="MCF5156666.1"/>
    <property type="molecule type" value="Genomic_DNA"/>
</dbReference>
<keyword evidence="2" id="KW-1185">Reference proteome</keyword>
<evidence type="ECO:0000313" key="1">
    <source>
        <dbReference type="EMBL" id="MCF5156666.1"/>
    </source>
</evidence>
<reference evidence="1 2" key="1">
    <citation type="submission" date="2019-11" db="EMBL/GenBank/DDBJ databases">
        <title>Epiphytic Pseudomonas syringae from cherry orchards.</title>
        <authorList>
            <person name="Hulin M.T."/>
        </authorList>
    </citation>
    <scope>NUCLEOTIDE SEQUENCE [LARGE SCALE GENOMIC DNA]</scope>
    <source>
        <strain evidence="1 2">PA-6-3B</strain>
    </source>
</reference>
<accession>A0ABS9FZ49</accession>
<evidence type="ECO:0000313" key="2">
    <source>
        <dbReference type="Proteomes" id="UP000814074"/>
    </source>
</evidence>
<dbReference type="Gene3D" id="3.50.50.60">
    <property type="entry name" value="FAD/NAD(P)-binding domain"/>
    <property type="match status" value="1"/>
</dbReference>
<organism evidence="1 2">
    <name type="scientific">Pseudomonas lactis</name>
    <dbReference type="NCBI Taxonomy" id="1615674"/>
    <lineage>
        <taxon>Bacteria</taxon>
        <taxon>Pseudomonadati</taxon>
        <taxon>Pseudomonadota</taxon>
        <taxon>Gammaproteobacteria</taxon>
        <taxon>Pseudomonadales</taxon>
        <taxon>Pseudomonadaceae</taxon>
        <taxon>Pseudomonas</taxon>
    </lineage>
</organism>
<sequence>MITTKNFDAIVVGAGFGGLYMLKKLRDEQGLKVRVFDKAGG</sequence>
<feature type="non-terminal residue" evidence="1">
    <location>
        <position position="41"/>
    </location>
</feature>
<dbReference type="Pfam" id="PF13450">
    <property type="entry name" value="NAD_binding_8"/>
    <property type="match status" value="1"/>
</dbReference>
<name>A0ABS9FZ49_9PSED</name>
<comment type="caution">
    <text evidence="1">The sequence shown here is derived from an EMBL/GenBank/DDBJ whole genome shotgun (WGS) entry which is preliminary data.</text>
</comment>
<proteinExistence type="predicted"/>
<dbReference type="Proteomes" id="UP000814074">
    <property type="component" value="Unassembled WGS sequence"/>
</dbReference>
<dbReference type="InterPro" id="IPR036188">
    <property type="entry name" value="FAD/NAD-bd_sf"/>
</dbReference>
<protein>
    <submittedName>
        <fullName evidence="1">NAD(P)-binding protein</fullName>
    </submittedName>
</protein>
<dbReference type="SUPFAM" id="SSF51905">
    <property type="entry name" value="FAD/NAD(P)-binding domain"/>
    <property type="match status" value="1"/>
</dbReference>